<evidence type="ECO:0000256" key="1">
    <source>
        <dbReference type="SAM" id="Phobius"/>
    </source>
</evidence>
<protein>
    <recommendedName>
        <fullName evidence="4">ABC transporter permease</fullName>
    </recommendedName>
</protein>
<evidence type="ECO:0000313" key="3">
    <source>
        <dbReference type="Proteomes" id="UP000218164"/>
    </source>
</evidence>
<dbReference type="AlphaFoldDB" id="A0A2A2HNP7"/>
<dbReference type="Proteomes" id="UP000218164">
    <property type="component" value="Unassembled WGS sequence"/>
</dbReference>
<gene>
    <name evidence="2" type="ORF">ASJ81_12045</name>
</gene>
<sequence>MKNKSLDIKNVFHVAQKEFADLVSGSLFLTLIATYTLIIFVFSWRSVHLGEHTGSEFTLMSGFSGVTGVTRQIGWFSPLIGIALGFDTIIKERKSGSLNVLLTHPVFRDNIIAGKMLGIMGILMTVIIFSTIVPVGTILIFSGIHMSETELLRITAFIVFNFLYVLIFAEVAILLSTVANDAEDSLVYNVIIWLSICIVSGSIIIATASIVTGQSDPYELASKIITISPLHHYSEISVGEIDLSWGGINNEPVIEGVFDTRFTLFQWFNEFWSNLLFLIIAPLLLFILSFLTFLRRDISTG</sequence>
<reference evidence="2 3" key="1">
    <citation type="journal article" date="2017" name="BMC Genomics">
        <title>Genomic analysis of methanogenic archaea reveals a shift towards energy conservation.</title>
        <authorList>
            <person name="Gilmore S.P."/>
            <person name="Henske J.K."/>
            <person name="Sexton J.A."/>
            <person name="Solomon K.V."/>
            <person name="Seppala S."/>
            <person name="Yoo J.I."/>
            <person name="Huyett L.M."/>
            <person name="Pressman A."/>
            <person name="Cogan J.Z."/>
            <person name="Kivenson V."/>
            <person name="Peng X."/>
            <person name="Tan Y."/>
            <person name="Valentine D.L."/>
            <person name="O'Malley M.A."/>
        </authorList>
    </citation>
    <scope>NUCLEOTIDE SEQUENCE [LARGE SCALE GENOMIC DNA]</scope>
    <source>
        <strain evidence="2 3">MC-15</strain>
    </source>
</reference>
<name>A0A2A2HNP7_9EURY</name>
<dbReference type="GO" id="GO:0140359">
    <property type="term" value="F:ABC-type transporter activity"/>
    <property type="evidence" value="ECO:0007669"/>
    <property type="project" value="InterPro"/>
</dbReference>
<proteinExistence type="predicted"/>
<comment type="caution">
    <text evidence="2">The sequence shown here is derived from an EMBL/GenBank/DDBJ whole genome shotgun (WGS) entry which is preliminary data.</text>
</comment>
<dbReference type="Pfam" id="PF12679">
    <property type="entry name" value="ABC2_membrane_2"/>
    <property type="match status" value="1"/>
</dbReference>
<feature type="transmembrane region" description="Helical" evidence="1">
    <location>
        <begin position="117"/>
        <end position="142"/>
    </location>
</feature>
<organism evidence="2 3">
    <name type="scientific">Methanosarcina spelaei</name>
    <dbReference type="NCBI Taxonomy" id="1036679"/>
    <lineage>
        <taxon>Archaea</taxon>
        <taxon>Methanobacteriati</taxon>
        <taxon>Methanobacteriota</taxon>
        <taxon>Stenosarchaea group</taxon>
        <taxon>Methanomicrobia</taxon>
        <taxon>Methanosarcinales</taxon>
        <taxon>Methanosarcinaceae</taxon>
        <taxon>Methanosarcina</taxon>
    </lineage>
</organism>
<feature type="transmembrane region" description="Helical" evidence="1">
    <location>
        <begin position="271"/>
        <end position="294"/>
    </location>
</feature>
<feature type="transmembrane region" description="Helical" evidence="1">
    <location>
        <begin position="21"/>
        <end position="44"/>
    </location>
</feature>
<keyword evidence="1" id="KW-0812">Transmembrane</keyword>
<accession>A0A2A2HNP7</accession>
<keyword evidence="1" id="KW-0472">Membrane</keyword>
<dbReference type="PANTHER" id="PTHR43471">
    <property type="entry name" value="ABC TRANSPORTER PERMEASE"/>
    <property type="match status" value="1"/>
</dbReference>
<feature type="transmembrane region" description="Helical" evidence="1">
    <location>
        <begin position="154"/>
        <end position="175"/>
    </location>
</feature>
<dbReference type="EMBL" id="LMVP01000541">
    <property type="protein sequence ID" value="PAV10853.1"/>
    <property type="molecule type" value="Genomic_DNA"/>
</dbReference>
<keyword evidence="3" id="KW-1185">Reference proteome</keyword>
<dbReference type="PANTHER" id="PTHR43471:SF14">
    <property type="entry name" value="ABC-2 TYPE TRANSPORT SYSTEM PERMEASE PROTEIN"/>
    <property type="match status" value="1"/>
</dbReference>
<feature type="transmembrane region" description="Helical" evidence="1">
    <location>
        <begin position="73"/>
        <end position="90"/>
    </location>
</feature>
<evidence type="ECO:0008006" key="4">
    <source>
        <dbReference type="Google" id="ProtNLM"/>
    </source>
</evidence>
<keyword evidence="1" id="KW-1133">Transmembrane helix</keyword>
<dbReference type="GO" id="GO:0005886">
    <property type="term" value="C:plasma membrane"/>
    <property type="evidence" value="ECO:0007669"/>
    <property type="project" value="UniProtKB-SubCell"/>
</dbReference>
<evidence type="ECO:0000313" key="2">
    <source>
        <dbReference type="EMBL" id="PAV10853.1"/>
    </source>
</evidence>
<feature type="transmembrane region" description="Helical" evidence="1">
    <location>
        <begin position="187"/>
        <end position="211"/>
    </location>
</feature>